<reference evidence="2 3" key="1">
    <citation type="journal article" date="2018" name="Biotechnol. Biofuels">
        <title>Integrative visual omics of the white-rot fungus Polyporus brumalis exposes the biotechnological potential of its oxidative enzymes for delignifying raw plant biomass.</title>
        <authorList>
            <person name="Miyauchi S."/>
            <person name="Rancon A."/>
            <person name="Drula E."/>
            <person name="Hage H."/>
            <person name="Chaduli D."/>
            <person name="Favel A."/>
            <person name="Grisel S."/>
            <person name="Henrissat B."/>
            <person name="Herpoel-Gimbert I."/>
            <person name="Ruiz-Duenas F.J."/>
            <person name="Chevret D."/>
            <person name="Hainaut M."/>
            <person name="Lin J."/>
            <person name="Wang M."/>
            <person name="Pangilinan J."/>
            <person name="Lipzen A."/>
            <person name="Lesage-Meessen L."/>
            <person name="Navarro D."/>
            <person name="Riley R."/>
            <person name="Grigoriev I.V."/>
            <person name="Zhou S."/>
            <person name="Raouche S."/>
            <person name="Rosso M.N."/>
        </authorList>
    </citation>
    <scope>NUCLEOTIDE SEQUENCE [LARGE SCALE GENOMIC DNA]</scope>
    <source>
        <strain evidence="2 3">BRFM 1820</strain>
    </source>
</reference>
<proteinExistence type="predicted"/>
<organism evidence="2 3">
    <name type="scientific">Lentinus brumalis</name>
    <dbReference type="NCBI Taxonomy" id="2498619"/>
    <lineage>
        <taxon>Eukaryota</taxon>
        <taxon>Fungi</taxon>
        <taxon>Dikarya</taxon>
        <taxon>Basidiomycota</taxon>
        <taxon>Agaricomycotina</taxon>
        <taxon>Agaricomycetes</taxon>
        <taxon>Polyporales</taxon>
        <taxon>Polyporaceae</taxon>
        <taxon>Lentinus</taxon>
    </lineage>
</organism>
<dbReference type="Proteomes" id="UP000256964">
    <property type="component" value="Unassembled WGS sequence"/>
</dbReference>
<accession>A0A371DVK5</accession>
<gene>
    <name evidence="2" type="ORF">OH76DRAFT_395619</name>
</gene>
<dbReference type="AlphaFoldDB" id="A0A371DVK5"/>
<feature type="compositionally biased region" description="Basic and acidic residues" evidence="1">
    <location>
        <begin position="92"/>
        <end position="104"/>
    </location>
</feature>
<evidence type="ECO:0000256" key="1">
    <source>
        <dbReference type="SAM" id="MobiDB-lite"/>
    </source>
</evidence>
<name>A0A371DVK5_9APHY</name>
<dbReference type="EMBL" id="KZ857380">
    <property type="protein sequence ID" value="RDX56541.1"/>
    <property type="molecule type" value="Genomic_DNA"/>
</dbReference>
<protein>
    <submittedName>
        <fullName evidence="2">Uncharacterized protein</fullName>
    </submittedName>
</protein>
<feature type="region of interest" description="Disordered" evidence="1">
    <location>
        <begin position="77"/>
        <end position="105"/>
    </location>
</feature>
<evidence type="ECO:0000313" key="3">
    <source>
        <dbReference type="Proteomes" id="UP000256964"/>
    </source>
</evidence>
<sequence>MWEATPEDAVTPLVHLWLDIENHFKDDSEIASPVELQEEVLTILTIMKNSLERRALASEPAAAILQDVYGNPVSNGAPGGHDTCSVHGPHRPSPDHEPMMEKSSSESAPYTVDHLLAQPTFPRMLRPLKTVRCQGLAIYHKIVDFFRR</sequence>
<keyword evidence="3" id="KW-1185">Reference proteome</keyword>
<evidence type="ECO:0000313" key="2">
    <source>
        <dbReference type="EMBL" id="RDX56541.1"/>
    </source>
</evidence>